<dbReference type="Pfam" id="PF00990">
    <property type="entry name" value="GGDEF"/>
    <property type="match status" value="1"/>
</dbReference>
<evidence type="ECO:0000313" key="3">
    <source>
        <dbReference type="Proteomes" id="UP000430120"/>
    </source>
</evidence>
<dbReference type="InterPro" id="IPR000160">
    <property type="entry name" value="GGDEF_dom"/>
</dbReference>
<protein>
    <submittedName>
        <fullName evidence="2">GGDEF domain-containing protein</fullName>
    </submittedName>
</protein>
<feature type="domain" description="GGDEF" evidence="1">
    <location>
        <begin position="161"/>
        <end position="295"/>
    </location>
</feature>
<dbReference type="Proteomes" id="UP000430120">
    <property type="component" value="Unassembled WGS sequence"/>
</dbReference>
<organism evidence="2 3">
    <name type="scientific">Ideonella dechloratans</name>
    <dbReference type="NCBI Taxonomy" id="36863"/>
    <lineage>
        <taxon>Bacteria</taxon>
        <taxon>Pseudomonadati</taxon>
        <taxon>Pseudomonadota</taxon>
        <taxon>Betaproteobacteria</taxon>
        <taxon>Burkholderiales</taxon>
        <taxon>Sphaerotilaceae</taxon>
        <taxon>Ideonella</taxon>
    </lineage>
</organism>
<dbReference type="PANTHER" id="PTHR33121:SF71">
    <property type="entry name" value="OXYGEN SENSOR PROTEIN DOSP"/>
    <property type="match status" value="1"/>
</dbReference>
<name>A0A643FAW1_IDEDE</name>
<dbReference type="AlphaFoldDB" id="A0A643FAW1"/>
<proteinExistence type="predicted"/>
<dbReference type="InterPro" id="IPR043128">
    <property type="entry name" value="Rev_trsase/Diguanyl_cyclase"/>
</dbReference>
<dbReference type="InterPro" id="IPR029787">
    <property type="entry name" value="Nucleotide_cyclase"/>
</dbReference>
<gene>
    <name evidence="2" type="ORF">F7Q92_14730</name>
</gene>
<evidence type="ECO:0000313" key="2">
    <source>
        <dbReference type="EMBL" id="KAB0579518.1"/>
    </source>
</evidence>
<evidence type="ECO:0000259" key="1">
    <source>
        <dbReference type="PROSITE" id="PS50887"/>
    </source>
</evidence>
<dbReference type="EMBL" id="VZPB01000037">
    <property type="protein sequence ID" value="KAB0579518.1"/>
    <property type="molecule type" value="Genomic_DNA"/>
</dbReference>
<dbReference type="PROSITE" id="PS50887">
    <property type="entry name" value="GGDEF"/>
    <property type="match status" value="1"/>
</dbReference>
<comment type="caution">
    <text evidence="2">The sequence shown here is derived from an EMBL/GenBank/DDBJ whole genome shotgun (WGS) entry which is preliminary data.</text>
</comment>
<dbReference type="SUPFAM" id="SSF55073">
    <property type="entry name" value="Nucleotide cyclase"/>
    <property type="match status" value="1"/>
</dbReference>
<sequence length="301" mass="31965">MSTPYQVLLLSPGSPDLATSPFGPFVLHGCRTLDEAADALLAQTYDAVLLDLQSPGGAAALLNWSGLGRASLDSALLAVLQDPTPAHCVKLVQRGVRDILSPADLQPDVLGRCLRLAIERKQLDDTARRAYSIDLSTGLPNRQQLQEHMTHLLALREREPAAMALIALQLEGMAAVEASMGAEAANVLRRKLAVRLRASLRASDVVASLGGDLFCVLLAWIDAQEDAERVARKLLQTVSQPYLVAGQTLPLSARLGVAQYPAHGKEARALLSRALGQVSGDGISRQLRGAAANDEVPPAAD</sequence>
<dbReference type="GO" id="GO:0071111">
    <property type="term" value="F:cyclic-guanylate-specific phosphodiesterase activity"/>
    <property type="evidence" value="ECO:0007669"/>
    <property type="project" value="InterPro"/>
</dbReference>
<dbReference type="SMART" id="SM00267">
    <property type="entry name" value="GGDEF"/>
    <property type="match status" value="1"/>
</dbReference>
<dbReference type="InterPro" id="IPR050706">
    <property type="entry name" value="Cyclic-di-GMP_PDE-like"/>
</dbReference>
<reference evidence="2 3" key="1">
    <citation type="submission" date="2019-09" db="EMBL/GenBank/DDBJ databases">
        <title>Draft genome sequences of 48 bacterial type strains from the CCUG.</title>
        <authorList>
            <person name="Tunovic T."/>
            <person name="Pineiro-Iglesias B."/>
            <person name="Unosson C."/>
            <person name="Inganas E."/>
            <person name="Ohlen M."/>
            <person name="Cardew S."/>
            <person name="Jensie-Markopoulos S."/>
            <person name="Salva-Serra F."/>
            <person name="Jaen-Luchoro D."/>
            <person name="Karlsson R."/>
            <person name="Svensson-Stadler L."/>
            <person name="Chun J."/>
            <person name="Moore E."/>
        </authorList>
    </citation>
    <scope>NUCLEOTIDE SEQUENCE [LARGE SCALE GENOMIC DNA]</scope>
    <source>
        <strain evidence="2 3">CCUG 30977</strain>
    </source>
</reference>
<keyword evidence="3" id="KW-1185">Reference proteome</keyword>
<dbReference type="Gene3D" id="3.30.70.270">
    <property type="match status" value="1"/>
</dbReference>
<dbReference type="OrthoDB" id="5289013at2"/>
<accession>A0A643FAW1</accession>
<dbReference type="PANTHER" id="PTHR33121">
    <property type="entry name" value="CYCLIC DI-GMP PHOSPHODIESTERASE PDEF"/>
    <property type="match status" value="1"/>
</dbReference>
<dbReference type="RefSeq" id="WP_151124874.1">
    <property type="nucleotide sequence ID" value="NZ_CP088081.1"/>
</dbReference>
<dbReference type="NCBIfam" id="TIGR00254">
    <property type="entry name" value="GGDEF"/>
    <property type="match status" value="1"/>
</dbReference>
<dbReference type="CDD" id="cd01949">
    <property type="entry name" value="GGDEF"/>
    <property type="match status" value="1"/>
</dbReference>